<feature type="compositionally biased region" description="Low complexity" evidence="1">
    <location>
        <begin position="3027"/>
        <end position="3053"/>
    </location>
</feature>
<dbReference type="PANTHER" id="PTHR12741:SF48">
    <property type="entry name" value="1,3-BETA-GLUCAN SYNTHASE COMPONENT FKS1-RELATED"/>
    <property type="match status" value="1"/>
</dbReference>
<feature type="compositionally biased region" description="Low complexity" evidence="1">
    <location>
        <begin position="666"/>
        <end position="684"/>
    </location>
</feature>
<keyword evidence="2" id="KW-0472">Membrane</keyword>
<feature type="transmembrane region" description="Helical" evidence="2">
    <location>
        <begin position="799"/>
        <end position="824"/>
    </location>
</feature>
<feature type="region of interest" description="Disordered" evidence="1">
    <location>
        <begin position="321"/>
        <end position="399"/>
    </location>
</feature>
<feature type="compositionally biased region" description="Gly residues" evidence="1">
    <location>
        <begin position="2646"/>
        <end position="2658"/>
    </location>
</feature>
<organism evidence="4 5">
    <name type="scientific">Edaphochlamys debaryana</name>
    <dbReference type="NCBI Taxonomy" id="47281"/>
    <lineage>
        <taxon>Eukaryota</taxon>
        <taxon>Viridiplantae</taxon>
        <taxon>Chlorophyta</taxon>
        <taxon>core chlorophytes</taxon>
        <taxon>Chlorophyceae</taxon>
        <taxon>CS clade</taxon>
        <taxon>Chlamydomonadales</taxon>
        <taxon>Chlamydomonadales incertae sedis</taxon>
        <taxon>Edaphochlamys</taxon>
    </lineage>
</organism>
<reference evidence="4" key="1">
    <citation type="journal article" date="2020" name="bioRxiv">
        <title>Comparative genomics of Chlamydomonas.</title>
        <authorList>
            <person name="Craig R.J."/>
            <person name="Hasan A.R."/>
            <person name="Ness R.W."/>
            <person name="Keightley P.D."/>
        </authorList>
    </citation>
    <scope>NUCLEOTIDE SEQUENCE</scope>
    <source>
        <strain evidence="4">CCAP 11/70</strain>
    </source>
</reference>
<feature type="transmembrane region" description="Helical" evidence="2">
    <location>
        <begin position="2184"/>
        <end position="2203"/>
    </location>
</feature>
<feature type="transmembrane region" description="Helical" evidence="2">
    <location>
        <begin position="2535"/>
        <end position="2557"/>
    </location>
</feature>
<feature type="compositionally biased region" description="Gly residues" evidence="1">
    <location>
        <begin position="2620"/>
        <end position="2634"/>
    </location>
</feature>
<feature type="transmembrane region" description="Helical" evidence="2">
    <location>
        <begin position="2215"/>
        <end position="2236"/>
    </location>
</feature>
<feature type="region of interest" description="Disordered" evidence="1">
    <location>
        <begin position="666"/>
        <end position="717"/>
    </location>
</feature>
<feature type="transmembrane region" description="Helical" evidence="2">
    <location>
        <begin position="867"/>
        <end position="888"/>
    </location>
</feature>
<feature type="compositionally biased region" description="Polar residues" evidence="1">
    <location>
        <begin position="2669"/>
        <end position="2678"/>
    </location>
</feature>
<sequence length="3079" mass="321891">MALSAGATADAWEDTVAQYCLGLGLQFGFQVFTSRKASPGSTAHNEGAELEYFPSTAFIATASLTASLRDVSSRTSLTPATGTAPEVGELACAVRDLHGTVFQPYGIWLKATRLRPPSGRPFRPQPDAESLHLELGDLALYWLIYSEAANLRHTPEMVWFIFYCAQRSWQAKQVLNHLRLHRDSLTAMLQQPWLAELGPGLVRTIQALHERFRRPAAAAAAATVGLLQEATLKMAFSKGALDDAVAGEISDLERTARYGTLAGTPLAVSDSRASIRVTVLADGSVSLPYNASSAQGSRKNPNEIESDEDDLDSLAASAIDGRRTDSGAAASSSGSPSDDARVIRDTRQRRRMPSHSPASPNLPLPPPLSINTATTPTCARQGTSGLSGPAGASGASASMGSSAFAAPAAAPAATLAAAAGPAAALPAGGARLTALLSTPLSPLWDPRVPCPDYVELLRRLCPSEAAVAAALGTADAADAAAGAPAADGAKAGPAASAAGSAFLNRVVQPLFLFLSEQVFELGQARRQGLEAAVRIGYDDVSECMAHPEVVRAALGSLPWANMAPSGPQTGAAGRGLLAPMNSAGAAGSVTSTGAGAGAAVGSPASQAGAGRRQPLVMPRAAARDEELYWSRLLALSELPATASARIPWQGDMAHYRQQLLRLMHGSPASAAAADKPPGGPAAASRSNSSALHGHAHGRNPNADASGDGDEEAPALTAEQAAQAAAAVRAVSPEAAAQLVGLRAANAAADWWARNVLRKTFMEHRSVAMPLIAFGRVYQFQLLWFYLLCVWCWTGDDTDVMSWVASAAALHWGTNCLLWTMQAVLSTGATMKKGGAELPFPASKAGKPRYGPAAPDGSFGFPWWLVQIYMLLLCWAALGVGLYIAYIVWPEHDLYGLTCADLLWGRSCYWWIGAGYFALAVAYELLYRQLNFGGYARTSWYQALLRLVPGTGTSAAATSANPLYSPSQHLRTGLKFLLGNAALWAFALAIKFAIDYFILVQPAGPRLAAIMDTDKLAWGFTVSWGWWPEGWTRHFTVDLDPLMAAAQVVVLFLLSLVSSSVSYSVATAILGAMQGVQQAVGAIRHWRHIRAGFHRVQLAMRTKLFTPEEYRNPTPRPPLVVRVLSGCCRAVWRLLTLPVRAVAGLLRALGCLPPAHSDKPRSWEEREVTLGTTAPFWNAMIRSMRGRDLLSDKEAAALSFTAVSLSPASMMATWRRSGGSFERDGTMGRAHAQAQANGTSQGLRETYLPPVAVYVAQIPQLVISGAAATDEQLEVLQEAYLYLLHLLVAVGAIPRSAADAEALGPPGAAPPSPDSACPTPSGPSAASAASPARAAASSPSASASAYCPDLHKDNFHPDRFASMPRSAGSHRRLVARREMLGSVVGLVRALVEAGKAYKDTVDAEGKAPAATRARAVEKLCMALHALARCMTQMHDLPWNVAVIMNRVVVRQHFHQPPVKALLDRGFAALVGRNRNNATAWGAEHMPSYDDFAKVSSWLLAILRPTDEGTAPSNAEAVALLADFCSGLVNPDMPEAPRVDAMRSVSTLIPHYQETVLYALSSADARRVLERAGASALEGSLAEDEVLFKNDEGAPSELLQYLVSEFPDEYRNLLERCRTIAPLAKDEPPYSLEDFLPYGRLHEHRAQLLLWASFRGQVLARTVDGMCMYRTALAMQAVQDAMLGSLGMGRRGPKRPQPDAQGGGDGRLRLSGVQRLMVRGIMRDPSLCVEELVAQLVDVIPGLGPLLERKYGLVVSSQVFAKMAASRTLADRWRAHGISLLATRYEALKVAYLEQDGDALTLFQAPDFTYRIAHQASVLVRAMPLDQELAARRRARSGAASGTASATAATPTSAHAVSGWWGPGPAGSCVDGASVDGGAGVDSEDEEMYGEGYGAGYGGEADAGAGLRLWRRRHQLKHLRAAELQVLFRQALPVNYYDSSASGAGVILGEGKPENQNSAVPYCTGVLLQTIDMNQDNSLAQAFKLRNTTREFEPLGPGPQAQQVAVLGYPEWIFSYRCGLLADLAAATERTFGTQIQRVQANPSAVRAHYGHPDLWNRLFSMTRGGVSKSNAVQHVSEDVFGGYNALKRGGLSKYVSYTSVGKGRDMGLDSILGFEGKISKGCAEQLMSRDVRFLGAHTDFFRCMSLYFTGPGHFIGTWLTMLTIHLGVWVQLFLLLGGVAKNAGALSYAMGAVQILQLGTMPLLGHLFNMWLETGLATALATLARQFIAGGLLFHIFRSTTSAFHLGRAVLFGGASYVATGRGFSLRRKTFTQVYVNYGRSHLTLGADILVMVILILVVGNNGGSATPIPAAAMWSPLLVAAALLAGPFWFTPFFFRLSMVLRDARDFRAWVAGSAARGVSEGWAEWNAKELATLRNDTQTQVPRYRFWATVALVLPRAVLASLSGIVCVTGATFALPDGWGPDIYWVLGGSAAAWALLGLLAATRKRYLSSGLSKAWRWAKGITQVAALLAIGTLVVVCVFVDGRGERFAGVLIVLYANYQIASFFVLAATCWLPKTMTARSACNAAYRHADGALGTALLAVLIIICFIGEIGLIMVDKVQTLVQFNDRFSTTTAARPYAGDDDPAAAAAAGGGAAGGLAAALRRRIPSQFLGLPPPPSHGGGAPSQGGLGGPRGPTSGPPSVLGGWVGPNYRGGGNGTSTPPLVLGSTHISLHSHSPSADMPALPTPTGSVGGASTFLTTAFGPSTNAPTQPPAQSQASQLQRRDVAQGPPAAATPASTSIVVATAINAAAAGGAGGAGGAAAATGGPSPFAGVVAAPMVVQQARRMSSKDLSWTSSGGSAGGAAGSRPTSATAAAAKPASAGGAAASATAAVPPLADSRAAPVSMATPRLLSPPTSVVVAAAAVPAEPTEVRVAPRAQPAPATVASSLVLPAPAWGAVPAAAAAAAAAATAAAAAAAAAEPRSRWATPPLAGAQPMGQGSGGVSPMRSRQALRPASASPATSVDSSAGPTSVLPPIRPSPRIWSAGPSHQQLPAASATAGSSAGRAGSVRGSGGGGGELAVPRVASGAAASLSGRGSGRVSSSGGSDSFAAPPAVTDGALSGWVQPRSMRYSGNGAN</sequence>
<dbReference type="PANTHER" id="PTHR12741">
    <property type="entry name" value="LYST-INTERACTING PROTEIN LIP5 DOPAMINE RESPONSIVE PROTEIN DRG-1"/>
    <property type="match status" value="1"/>
</dbReference>
<evidence type="ECO:0000313" key="4">
    <source>
        <dbReference type="EMBL" id="KAG2496933.1"/>
    </source>
</evidence>
<feature type="compositionally biased region" description="Low complexity" evidence="1">
    <location>
        <begin position="1835"/>
        <end position="1852"/>
    </location>
</feature>
<feature type="domain" description="Glycosyl transferase 48" evidence="3">
    <location>
        <begin position="1511"/>
        <end position="1794"/>
    </location>
</feature>
<feature type="compositionally biased region" description="Low complexity" evidence="1">
    <location>
        <begin position="326"/>
        <end position="337"/>
    </location>
</feature>
<dbReference type="GO" id="GO:0005886">
    <property type="term" value="C:plasma membrane"/>
    <property type="evidence" value="ECO:0007669"/>
    <property type="project" value="TreeGrafter"/>
</dbReference>
<dbReference type="GO" id="GO:0006075">
    <property type="term" value="P:(1-&gt;3)-beta-D-glucan biosynthetic process"/>
    <property type="evidence" value="ECO:0007669"/>
    <property type="project" value="InterPro"/>
</dbReference>
<feature type="transmembrane region" description="Helical" evidence="2">
    <location>
        <begin position="766"/>
        <end position="787"/>
    </location>
</feature>
<feature type="transmembrane region" description="Helical" evidence="2">
    <location>
        <begin position="2311"/>
        <end position="2335"/>
    </location>
</feature>
<feature type="compositionally biased region" description="Polar residues" evidence="1">
    <location>
        <begin position="2960"/>
        <end position="2971"/>
    </location>
</feature>
<proteinExistence type="predicted"/>
<feature type="compositionally biased region" description="Low complexity" evidence="1">
    <location>
        <begin position="2714"/>
        <end position="2735"/>
    </location>
</feature>
<feature type="compositionally biased region" description="Low complexity" evidence="1">
    <location>
        <begin position="2996"/>
        <end position="3011"/>
    </location>
</feature>
<feature type="region of interest" description="Disordered" evidence="1">
    <location>
        <begin position="1685"/>
        <end position="1704"/>
    </location>
</feature>
<evidence type="ECO:0000313" key="5">
    <source>
        <dbReference type="Proteomes" id="UP000612055"/>
    </source>
</evidence>
<feature type="region of interest" description="Disordered" evidence="1">
    <location>
        <begin position="1832"/>
        <end position="1855"/>
    </location>
</feature>
<name>A0A836C2P5_9CHLO</name>
<keyword evidence="2" id="KW-0812">Transmembrane</keyword>
<feature type="compositionally biased region" description="Low complexity" evidence="1">
    <location>
        <begin position="2807"/>
        <end position="2817"/>
    </location>
</feature>
<feature type="transmembrane region" description="Helical" evidence="2">
    <location>
        <begin position="975"/>
        <end position="998"/>
    </location>
</feature>
<feature type="transmembrane region" description="Helical" evidence="2">
    <location>
        <begin position="2387"/>
        <end position="2412"/>
    </location>
</feature>
<dbReference type="InterPro" id="IPR003440">
    <property type="entry name" value="Glyco_trans_48_dom"/>
</dbReference>
<keyword evidence="2" id="KW-1133">Transmembrane helix</keyword>
<feature type="transmembrane region" description="Helical" evidence="2">
    <location>
        <begin position="2153"/>
        <end position="2178"/>
    </location>
</feature>
<feature type="transmembrane region" description="Helical" evidence="2">
    <location>
        <begin position="2463"/>
        <end position="2483"/>
    </location>
</feature>
<feature type="domain" description="Glycosyl transferase 48" evidence="3">
    <location>
        <begin position="1944"/>
        <end position="2369"/>
    </location>
</feature>
<feature type="transmembrane region" description="Helical" evidence="2">
    <location>
        <begin position="2489"/>
        <end position="2514"/>
    </location>
</feature>
<feature type="region of interest" description="Disordered" evidence="1">
    <location>
        <begin position="2928"/>
        <end position="3079"/>
    </location>
</feature>
<dbReference type="OrthoDB" id="542883at2759"/>
<accession>A0A836C2P5</accession>
<feature type="compositionally biased region" description="Polar residues" evidence="1">
    <location>
        <begin position="2697"/>
        <end position="2710"/>
    </location>
</feature>
<evidence type="ECO:0000256" key="1">
    <source>
        <dbReference type="SAM" id="MobiDB-lite"/>
    </source>
</evidence>
<dbReference type="Proteomes" id="UP000612055">
    <property type="component" value="Unassembled WGS sequence"/>
</dbReference>
<feature type="compositionally biased region" description="Low complexity" evidence="1">
    <location>
        <begin position="1313"/>
        <end position="1333"/>
    </location>
</feature>
<protein>
    <recommendedName>
        <fullName evidence="3">Glycosyl transferase 48 domain-containing protein</fullName>
    </recommendedName>
</protein>
<feature type="region of interest" description="Disordered" evidence="1">
    <location>
        <begin position="2610"/>
        <end position="2735"/>
    </location>
</feature>
<feature type="region of interest" description="Disordered" evidence="1">
    <location>
        <begin position="2789"/>
        <end position="2817"/>
    </location>
</feature>
<feature type="compositionally biased region" description="Polar residues" evidence="1">
    <location>
        <begin position="370"/>
        <end position="381"/>
    </location>
</feature>
<comment type="caution">
    <text evidence="4">The sequence shown here is derived from an EMBL/GenBank/DDBJ whole genome shotgun (WGS) entry which is preliminary data.</text>
</comment>
<dbReference type="GO" id="GO:0000148">
    <property type="term" value="C:1,3-beta-D-glucan synthase complex"/>
    <property type="evidence" value="ECO:0007669"/>
    <property type="project" value="InterPro"/>
</dbReference>
<feature type="region of interest" description="Disordered" evidence="1">
    <location>
        <begin position="1220"/>
        <end position="1240"/>
    </location>
</feature>
<feature type="transmembrane region" description="Helical" evidence="2">
    <location>
        <begin position="908"/>
        <end position="926"/>
    </location>
</feature>
<feature type="region of interest" description="Disordered" evidence="1">
    <location>
        <begin position="288"/>
        <end position="309"/>
    </location>
</feature>
<feature type="compositionally biased region" description="Low complexity" evidence="1">
    <location>
        <begin position="382"/>
        <end position="399"/>
    </location>
</feature>
<evidence type="ECO:0000256" key="2">
    <source>
        <dbReference type="SAM" id="Phobius"/>
    </source>
</evidence>
<keyword evidence="5" id="KW-1185">Reference proteome</keyword>
<gene>
    <name evidence="4" type="ORF">HYH03_004939</name>
</gene>
<evidence type="ECO:0000259" key="3">
    <source>
        <dbReference type="Pfam" id="PF02364"/>
    </source>
</evidence>
<feature type="compositionally biased region" description="Polar residues" evidence="1">
    <location>
        <begin position="288"/>
        <end position="299"/>
    </location>
</feature>
<dbReference type="GO" id="GO:0003843">
    <property type="term" value="F:1,3-beta-D-glucan synthase activity"/>
    <property type="evidence" value="ECO:0007669"/>
    <property type="project" value="InterPro"/>
</dbReference>
<dbReference type="Pfam" id="PF02364">
    <property type="entry name" value="Glucan_synthase"/>
    <property type="match status" value="2"/>
</dbReference>
<feature type="transmembrane region" description="Helical" evidence="2">
    <location>
        <begin position="2280"/>
        <end position="2299"/>
    </location>
</feature>
<dbReference type="EMBL" id="JAEHOE010000016">
    <property type="protein sequence ID" value="KAG2496933.1"/>
    <property type="molecule type" value="Genomic_DNA"/>
</dbReference>
<feature type="transmembrane region" description="Helical" evidence="2">
    <location>
        <begin position="2424"/>
        <end position="2443"/>
    </location>
</feature>
<feature type="region of interest" description="Disordered" evidence="1">
    <location>
        <begin position="1299"/>
        <end position="1333"/>
    </location>
</feature>